<evidence type="ECO:0000313" key="2">
    <source>
        <dbReference type="EMBL" id="MCW6509814.1"/>
    </source>
</evidence>
<dbReference type="AlphaFoldDB" id="A0AA42CJT1"/>
<comment type="caution">
    <text evidence="2">The sequence shown here is derived from an EMBL/GenBank/DDBJ whole genome shotgun (WGS) entry which is preliminary data.</text>
</comment>
<proteinExistence type="predicted"/>
<dbReference type="RefSeq" id="WP_282586182.1">
    <property type="nucleotide sequence ID" value="NZ_JAMOIM010000011.1"/>
</dbReference>
<organism evidence="2 3">
    <name type="scientific">Lichenifustis flavocetrariae</name>
    <dbReference type="NCBI Taxonomy" id="2949735"/>
    <lineage>
        <taxon>Bacteria</taxon>
        <taxon>Pseudomonadati</taxon>
        <taxon>Pseudomonadota</taxon>
        <taxon>Alphaproteobacteria</taxon>
        <taxon>Hyphomicrobiales</taxon>
        <taxon>Lichenihabitantaceae</taxon>
        <taxon>Lichenifustis</taxon>
    </lineage>
</organism>
<feature type="signal peptide" evidence="1">
    <location>
        <begin position="1"/>
        <end position="20"/>
    </location>
</feature>
<dbReference type="EMBL" id="JAMOIM010000011">
    <property type="protein sequence ID" value="MCW6509814.1"/>
    <property type="molecule type" value="Genomic_DNA"/>
</dbReference>
<protein>
    <recommendedName>
        <fullName evidence="4">Capsule assembly Wzi family protein</fullName>
    </recommendedName>
</protein>
<name>A0AA42CJT1_9HYPH</name>
<accession>A0AA42CJT1</accession>
<evidence type="ECO:0000256" key="1">
    <source>
        <dbReference type="SAM" id="SignalP"/>
    </source>
</evidence>
<keyword evidence="3" id="KW-1185">Reference proteome</keyword>
<feature type="chain" id="PRO_5041253622" description="Capsule assembly Wzi family protein" evidence="1">
    <location>
        <begin position="21"/>
        <end position="494"/>
    </location>
</feature>
<dbReference type="Proteomes" id="UP001165667">
    <property type="component" value="Unassembled WGS sequence"/>
</dbReference>
<gene>
    <name evidence="2" type="ORF">M8523_17495</name>
</gene>
<keyword evidence="1" id="KW-0732">Signal</keyword>
<reference evidence="2" key="1">
    <citation type="submission" date="2022-05" db="EMBL/GenBank/DDBJ databases">
        <authorList>
            <person name="Pankratov T."/>
        </authorList>
    </citation>
    <scope>NUCLEOTIDE SEQUENCE</scope>
    <source>
        <strain evidence="2">BP6-180914</strain>
    </source>
</reference>
<evidence type="ECO:0008006" key="4">
    <source>
        <dbReference type="Google" id="ProtNLM"/>
    </source>
</evidence>
<sequence length="494" mass="54170">MRSMLFTIVVATLAPTAALAAGETNAELMQKLYAQLAANLRVGDQKLSPNQNMLILAAPAILVDPSLKLENPDDAANLVSNLTDKILLPSAFLDFKPGRMSDVYQEILRNHSVPEVILAAGEKAELEKATNALYTPAGKERQLMTDYNTYSGPLQTANENAATWQSQNVGKPLTLKLVNEIKKALTPYIAHRGDTAQGDLLTIQKYGQRNGEFYFDSLRTRFAANWFTENYYGRTLLYPSYPTWLNKDNSWQNIKITSNMLDQRTHDEHSEVGGGLSASWGLFSVGGDYAEDETKHNEQVSTSNMLVSFDVLRVGITYAWMDANLFDSQMWDWSRNSQYAGQKLSSGADYDKGQTPSGIMPAIPVELLVARNLTLSADWSVNIKEFVEKHSGGGGSFGWGPFKLGGRTNKSSKDSYVHAEGNGNAVTFDSPQIIGYIVHFLPNSPNRARVVNGTPVVWPDEPRTAAVVSSMGTESSADPLIQAAQTLIQSGAQE</sequence>
<evidence type="ECO:0000313" key="3">
    <source>
        <dbReference type="Proteomes" id="UP001165667"/>
    </source>
</evidence>